<organism evidence="2 3">
    <name type="scientific">Corallococcus carmarthensis</name>
    <dbReference type="NCBI Taxonomy" id="2316728"/>
    <lineage>
        <taxon>Bacteria</taxon>
        <taxon>Pseudomonadati</taxon>
        <taxon>Myxococcota</taxon>
        <taxon>Myxococcia</taxon>
        <taxon>Myxococcales</taxon>
        <taxon>Cystobacterineae</taxon>
        <taxon>Myxococcaceae</taxon>
        <taxon>Corallococcus</taxon>
    </lineage>
</organism>
<dbReference type="Pfam" id="PF14518">
    <property type="entry name" value="Haem_oxygenas_2"/>
    <property type="match status" value="1"/>
</dbReference>
<comment type="caution">
    <text evidence="2">The sequence shown here is derived from an EMBL/GenBank/DDBJ whole genome shotgun (WGS) entry which is preliminary data.</text>
</comment>
<evidence type="ECO:0000313" key="3">
    <source>
        <dbReference type="Proteomes" id="UP000268313"/>
    </source>
</evidence>
<dbReference type="Gene3D" id="1.20.910.10">
    <property type="entry name" value="Heme oxygenase-like"/>
    <property type="match status" value="1"/>
</dbReference>
<sequence>MRNQTIEAALAKNPHREQLIKHRFFEVVDEKAFSRDQAEMVLGQWWHPLHYFPDFLSKLIAVCPQMEMKTAVTHILNQEVGEGDPARAHERFFIQTMTDAGFTKAGVSEADMTPATRRLIDGYQRSTQSHLTGLGFLYGTEVADLTMVAKLGKLVRRTTGLKSLPWVDIHVKQEPDHVETAGHTVGLQYTDEELATITRGAEEMWQLWVGFFEELRNRVV</sequence>
<keyword evidence="3" id="KW-1185">Reference proteome</keyword>
<dbReference type="OrthoDB" id="793940at2"/>
<dbReference type="InterPro" id="IPR016084">
    <property type="entry name" value="Haem_Oase-like_multi-hlx"/>
</dbReference>
<dbReference type="PANTHER" id="PTHR40279">
    <property type="entry name" value="PQQC-LIKE PROTEIN"/>
    <property type="match status" value="1"/>
</dbReference>
<reference evidence="3" key="1">
    <citation type="submission" date="2018-09" db="EMBL/GenBank/DDBJ databases">
        <authorList>
            <person name="Livingstone P.G."/>
            <person name="Whitworth D.E."/>
        </authorList>
    </citation>
    <scope>NUCLEOTIDE SEQUENCE [LARGE SCALE GENOMIC DNA]</scope>
    <source>
        <strain evidence="3">CA043D</strain>
    </source>
</reference>
<dbReference type="SUPFAM" id="SSF48613">
    <property type="entry name" value="Heme oxygenase-like"/>
    <property type="match status" value="1"/>
</dbReference>
<dbReference type="InterPro" id="IPR039068">
    <property type="entry name" value="PqqC-like"/>
</dbReference>
<dbReference type="Proteomes" id="UP000268313">
    <property type="component" value="Unassembled WGS sequence"/>
</dbReference>
<protein>
    <submittedName>
        <fullName evidence="2">Iron-containing redox enzyme family protein</fullName>
    </submittedName>
</protein>
<evidence type="ECO:0000313" key="2">
    <source>
        <dbReference type="EMBL" id="RKH02645.1"/>
    </source>
</evidence>
<name>A0A3A8KE96_9BACT</name>
<proteinExistence type="predicted"/>
<accession>A0A3A8KE96</accession>
<dbReference type="GO" id="GO:0016491">
    <property type="term" value="F:oxidoreductase activity"/>
    <property type="evidence" value="ECO:0007669"/>
    <property type="project" value="UniProtKB-KW"/>
</dbReference>
<dbReference type="RefSeq" id="WP_120603484.1">
    <property type="nucleotide sequence ID" value="NZ_JABFJX010000032.1"/>
</dbReference>
<dbReference type="PANTHER" id="PTHR40279:SF3">
    <property type="entry name" value="4-AMINOBENZOATE SYNTHASE"/>
    <property type="match status" value="1"/>
</dbReference>
<gene>
    <name evidence="2" type="ORF">D7X32_16405</name>
</gene>
<keyword evidence="1" id="KW-0560">Oxidoreductase</keyword>
<dbReference type="SMART" id="SM01236">
    <property type="entry name" value="Haem_oxygenase_2"/>
    <property type="match status" value="1"/>
</dbReference>
<evidence type="ECO:0000256" key="1">
    <source>
        <dbReference type="ARBA" id="ARBA00023002"/>
    </source>
</evidence>
<dbReference type="EMBL" id="RAWE01000051">
    <property type="protein sequence ID" value="RKH02645.1"/>
    <property type="molecule type" value="Genomic_DNA"/>
</dbReference>
<dbReference type="AlphaFoldDB" id="A0A3A8KE96"/>